<evidence type="ECO:0000313" key="3">
    <source>
        <dbReference type="Proteomes" id="UP000193944"/>
    </source>
</evidence>
<sequence length="345" mass="40204">MNKFGAISKILWPEHLCKGKSGFLVGWNLRSFISSVATIVQDKTLEELEADLKEMSQDSDMNDIATPIVLGVCISHEDSPEVLKKFTNTLGISQKKQTANLWLTVEYQDNILPLIQSVYCCGYCYQGVSSEIILYKQLNIDKMQYYSLNPITLNFSNQIEIWSKGDTLDLDNMDSKNKDYLKKLKKKIAIHGQFMGTDKPNDMELLLEQINSSYLIEKKLKEINKKKNNENEIDKFISTINKTFSSISVIFQRYFSLPIVVILILVLFVAEFLLKILNKFVAVISPEMKSFKSVSLTIQQIELRLYQYYNFKWQHKTIHHSLSKLLNKKKHIQYLRFIFKYIYIK</sequence>
<dbReference type="GO" id="GO:0006506">
    <property type="term" value="P:GPI anchor biosynthetic process"/>
    <property type="evidence" value="ECO:0007669"/>
    <property type="project" value="InterPro"/>
</dbReference>
<gene>
    <name evidence="2" type="ORF">BCR32DRAFT_244342</name>
</gene>
<dbReference type="InterPro" id="IPR007720">
    <property type="entry name" value="PigQ/GPI1"/>
</dbReference>
<dbReference type="Proteomes" id="UP000193944">
    <property type="component" value="Unassembled WGS sequence"/>
</dbReference>
<evidence type="ECO:0000313" key="2">
    <source>
        <dbReference type="EMBL" id="ORX82225.1"/>
    </source>
</evidence>
<protein>
    <submittedName>
        <fullName evidence="2">Uncharacterized protein</fullName>
    </submittedName>
</protein>
<keyword evidence="1" id="KW-1133">Transmembrane helix</keyword>
<dbReference type="OrthoDB" id="70250at2759"/>
<dbReference type="GO" id="GO:0016020">
    <property type="term" value="C:membrane"/>
    <property type="evidence" value="ECO:0007669"/>
    <property type="project" value="InterPro"/>
</dbReference>
<name>A0A1Y1X8Y3_9FUNG</name>
<keyword evidence="3" id="KW-1185">Reference proteome</keyword>
<reference evidence="2 3" key="1">
    <citation type="submission" date="2016-08" db="EMBL/GenBank/DDBJ databases">
        <title>A Parts List for Fungal Cellulosomes Revealed by Comparative Genomics.</title>
        <authorList>
            <consortium name="DOE Joint Genome Institute"/>
            <person name="Haitjema C.H."/>
            <person name="Gilmore S.P."/>
            <person name="Henske J.K."/>
            <person name="Solomon K.V."/>
            <person name="De Groot R."/>
            <person name="Kuo A."/>
            <person name="Mondo S.J."/>
            <person name="Salamov A.A."/>
            <person name="Labutti K."/>
            <person name="Zhao Z."/>
            <person name="Chiniquy J."/>
            <person name="Barry K."/>
            <person name="Brewer H.M."/>
            <person name="Purvine S.O."/>
            <person name="Wright A.T."/>
            <person name="Boxma B."/>
            <person name="Van Alen T."/>
            <person name="Hackstein J.H."/>
            <person name="Baker S.E."/>
            <person name="Grigoriev I.V."/>
            <person name="O'Malley M.A."/>
        </authorList>
    </citation>
    <scope>NUCLEOTIDE SEQUENCE [LARGE SCALE GENOMIC DNA]</scope>
    <source>
        <strain evidence="2 3">S4</strain>
    </source>
</reference>
<dbReference type="STRING" id="1754192.A0A1Y1X8Y3"/>
<feature type="transmembrane region" description="Helical" evidence="1">
    <location>
        <begin position="254"/>
        <end position="274"/>
    </location>
</feature>
<dbReference type="PANTHER" id="PTHR21329">
    <property type="entry name" value="PHOSPHATIDYLINOSITOL N-ACETYLGLUCOSAMINYLTRANSFERASE SUBUNIT Q-RELATED"/>
    <property type="match status" value="1"/>
</dbReference>
<dbReference type="PANTHER" id="PTHR21329:SF3">
    <property type="entry name" value="PHOSPHATIDYLINOSITOL N-ACETYLGLUCOSAMINYLTRANSFERASE SUBUNIT Q"/>
    <property type="match status" value="1"/>
</dbReference>
<dbReference type="AlphaFoldDB" id="A0A1Y1X8Y3"/>
<organism evidence="2 3">
    <name type="scientific">Anaeromyces robustus</name>
    <dbReference type="NCBI Taxonomy" id="1754192"/>
    <lineage>
        <taxon>Eukaryota</taxon>
        <taxon>Fungi</taxon>
        <taxon>Fungi incertae sedis</taxon>
        <taxon>Chytridiomycota</taxon>
        <taxon>Chytridiomycota incertae sedis</taxon>
        <taxon>Neocallimastigomycetes</taxon>
        <taxon>Neocallimastigales</taxon>
        <taxon>Neocallimastigaceae</taxon>
        <taxon>Anaeromyces</taxon>
    </lineage>
</organism>
<reference evidence="2 3" key="2">
    <citation type="submission" date="2016-08" db="EMBL/GenBank/DDBJ databases">
        <title>Pervasive Adenine N6-methylation of Active Genes in Fungi.</title>
        <authorList>
            <consortium name="DOE Joint Genome Institute"/>
            <person name="Mondo S.J."/>
            <person name="Dannebaum R.O."/>
            <person name="Kuo R.C."/>
            <person name="Labutti K."/>
            <person name="Haridas S."/>
            <person name="Kuo A."/>
            <person name="Salamov A."/>
            <person name="Ahrendt S.R."/>
            <person name="Lipzen A."/>
            <person name="Sullivan W."/>
            <person name="Andreopoulos W.B."/>
            <person name="Clum A."/>
            <person name="Lindquist E."/>
            <person name="Daum C."/>
            <person name="Ramamoorthy G.K."/>
            <person name="Gryganskyi A."/>
            <person name="Culley D."/>
            <person name="Magnuson J.K."/>
            <person name="James T.Y."/>
            <person name="O'Malley M.A."/>
            <person name="Stajich J.E."/>
            <person name="Spatafora J.W."/>
            <person name="Visel A."/>
            <person name="Grigoriev I.V."/>
        </authorList>
    </citation>
    <scope>NUCLEOTIDE SEQUENCE [LARGE SCALE GENOMIC DNA]</scope>
    <source>
        <strain evidence="2 3">S4</strain>
    </source>
</reference>
<dbReference type="EMBL" id="MCFG01000100">
    <property type="protein sequence ID" value="ORX82225.1"/>
    <property type="molecule type" value="Genomic_DNA"/>
</dbReference>
<proteinExistence type="predicted"/>
<accession>A0A1Y1X8Y3</accession>
<evidence type="ECO:0000256" key="1">
    <source>
        <dbReference type="SAM" id="Phobius"/>
    </source>
</evidence>
<comment type="caution">
    <text evidence="2">The sequence shown here is derived from an EMBL/GenBank/DDBJ whole genome shotgun (WGS) entry which is preliminary data.</text>
</comment>
<keyword evidence="1" id="KW-0472">Membrane</keyword>
<keyword evidence="1" id="KW-0812">Transmembrane</keyword>
<dbReference type="GO" id="GO:0005783">
    <property type="term" value="C:endoplasmic reticulum"/>
    <property type="evidence" value="ECO:0007669"/>
    <property type="project" value="TreeGrafter"/>
</dbReference>